<dbReference type="CDD" id="cd03360">
    <property type="entry name" value="LbH_AT_putative"/>
    <property type="match status" value="1"/>
</dbReference>
<gene>
    <name evidence="3" type="ORF">HAV22_08505</name>
</gene>
<proteinExistence type="inferred from homology"/>
<dbReference type="NCBIfam" id="TIGR03570">
    <property type="entry name" value="NeuD_NnaD"/>
    <property type="match status" value="1"/>
</dbReference>
<dbReference type="Proteomes" id="UP000716322">
    <property type="component" value="Unassembled WGS sequence"/>
</dbReference>
<comment type="caution">
    <text evidence="3">The sequence shown here is derived from an EMBL/GenBank/DDBJ whole genome shotgun (WGS) entry which is preliminary data.</text>
</comment>
<keyword evidence="4" id="KW-1185">Reference proteome</keyword>
<sequence length="213" mass="21498">MHTDTIYIVGAGGHAKVVIDALLLTGVSGDRIRLTDGNAQRAGARVLDWTVTVPAVHDDMRGACFHVAIGHAGVRATLHAQLLALGGRPVTIVHPRATVSVHAALGQGVFVAAHAIVAPSARIGDGVIVNHGAVVDHDCEVGRFSHIAPAASLGGGVRTGEGVLVGAGARLLPLVHAGDHAVIGAGAVVLENVPAAQTYVGVPAVSKSKEKSE</sequence>
<dbReference type="PANTHER" id="PTHR43300">
    <property type="entry name" value="ACETYLTRANSFERASE"/>
    <property type="match status" value="1"/>
</dbReference>
<evidence type="ECO:0000256" key="1">
    <source>
        <dbReference type="ARBA" id="ARBA00007274"/>
    </source>
</evidence>
<dbReference type="InterPro" id="IPR011004">
    <property type="entry name" value="Trimer_LpxA-like_sf"/>
</dbReference>
<feature type="domain" description="PglD N-terminal" evidence="2">
    <location>
        <begin position="6"/>
        <end position="81"/>
    </location>
</feature>
<protein>
    <submittedName>
        <fullName evidence="3">Acetyltransferase</fullName>
    </submittedName>
</protein>
<dbReference type="InterPro" id="IPR041561">
    <property type="entry name" value="PglD_N"/>
</dbReference>
<dbReference type="RefSeq" id="WP_166858478.1">
    <property type="nucleotide sequence ID" value="NZ_JAAQOM010000004.1"/>
</dbReference>
<dbReference type="SUPFAM" id="SSF51161">
    <property type="entry name" value="Trimeric LpxA-like enzymes"/>
    <property type="match status" value="1"/>
</dbReference>
<dbReference type="Gene3D" id="3.40.50.20">
    <property type="match status" value="1"/>
</dbReference>
<name>A0ABX0PAV1_9BURK</name>
<organism evidence="3 4">
    <name type="scientific">Telluria antibiotica</name>
    <dbReference type="NCBI Taxonomy" id="2717319"/>
    <lineage>
        <taxon>Bacteria</taxon>
        <taxon>Pseudomonadati</taxon>
        <taxon>Pseudomonadota</taxon>
        <taxon>Betaproteobacteria</taxon>
        <taxon>Burkholderiales</taxon>
        <taxon>Oxalobacteraceae</taxon>
        <taxon>Telluria group</taxon>
        <taxon>Telluria</taxon>
    </lineage>
</organism>
<comment type="similarity">
    <text evidence="1">Belongs to the transferase hexapeptide repeat family.</text>
</comment>
<dbReference type="Gene3D" id="2.160.10.10">
    <property type="entry name" value="Hexapeptide repeat proteins"/>
    <property type="match status" value="1"/>
</dbReference>
<evidence type="ECO:0000313" key="4">
    <source>
        <dbReference type="Proteomes" id="UP000716322"/>
    </source>
</evidence>
<dbReference type="Pfam" id="PF17836">
    <property type="entry name" value="PglD_N"/>
    <property type="match status" value="1"/>
</dbReference>
<evidence type="ECO:0000259" key="2">
    <source>
        <dbReference type="Pfam" id="PF17836"/>
    </source>
</evidence>
<dbReference type="InterPro" id="IPR020019">
    <property type="entry name" value="AcTrfase_PglD-like"/>
</dbReference>
<accession>A0ABX0PAV1</accession>
<reference evidence="3 4" key="1">
    <citation type="submission" date="2020-03" db="EMBL/GenBank/DDBJ databases">
        <title>Genome sequence of strain Massilia sp. TW-1.</title>
        <authorList>
            <person name="Chaudhary D.K."/>
        </authorList>
    </citation>
    <scope>NUCLEOTIDE SEQUENCE [LARGE SCALE GENOMIC DNA]</scope>
    <source>
        <strain evidence="3 4">TW-1</strain>
    </source>
</reference>
<evidence type="ECO:0000313" key="3">
    <source>
        <dbReference type="EMBL" id="NIA53694.1"/>
    </source>
</evidence>
<dbReference type="InterPro" id="IPR050179">
    <property type="entry name" value="Trans_hexapeptide_repeat"/>
</dbReference>
<dbReference type="EMBL" id="JAAQOM010000004">
    <property type="protein sequence ID" value="NIA53694.1"/>
    <property type="molecule type" value="Genomic_DNA"/>
</dbReference>
<dbReference type="PANTHER" id="PTHR43300:SF7">
    <property type="entry name" value="UDP-N-ACETYLBACILLOSAMINE N-ACETYLTRANSFERASE"/>
    <property type="match status" value="1"/>
</dbReference>